<dbReference type="GO" id="GO:0061603">
    <property type="term" value="F:molybdenum cofactor guanylyltransferase activity"/>
    <property type="evidence" value="ECO:0007669"/>
    <property type="project" value="UniProtKB-EC"/>
</dbReference>
<accession>A0A0B5DPC9</accession>
<organism evidence="10 11">
    <name type="scientific">Celeribacter indicus</name>
    <dbReference type="NCBI Taxonomy" id="1208324"/>
    <lineage>
        <taxon>Bacteria</taxon>
        <taxon>Pseudomonadati</taxon>
        <taxon>Pseudomonadota</taxon>
        <taxon>Alphaproteobacteria</taxon>
        <taxon>Rhodobacterales</taxon>
        <taxon>Roseobacteraceae</taxon>
        <taxon>Celeribacter</taxon>
    </lineage>
</organism>
<comment type="similarity">
    <text evidence="8">Belongs to the MobA family.</text>
</comment>
<evidence type="ECO:0000256" key="3">
    <source>
        <dbReference type="ARBA" id="ARBA00022723"/>
    </source>
</evidence>
<evidence type="ECO:0000256" key="5">
    <source>
        <dbReference type="ARBA" id="ARBA00022842"/>
    </source>
</evidence>
<dbReference type="Pfam" id="PF12804">
    <property type="entry name" value="NTP_transf_3"/>
    <property type="match status" value="1"/>
</dbReference>
<evidence type="ECO:0000256" key="2">
    <source>
        <dbReference type="ARBA" id="ARBA00022679"/>
    </source>
</evidence>
<dbReference type="EMBL" id="CP004393">
    <property type="protein sequence ID" value="AJE45448.1"/>
    <property type="molecule type" value="Genomic_DNA"/>
</dbReference>
<evidence type="ECO:0000259" key="9">
    <source>
        <dbReference type="Pfam" id="PF12804"/>
    </source>
</evidence>
<protein>
    <recommendedName>
        <fullName evidence="8">Molybdenum cofactor guanylyltransferase</fullName>
        <shortName evidence="8">MoCo guanylyltransferase</shortName>
        <ecNumber evidence="8">2.7.7.77</ecNumber>
    </recommendedName>
    <alternativeName>
        <fullName evidence="8">GTP:molybdopterin guanylyltransferase</fullName>
    </alternativeName>
    <alternativeName>
        <fullName evidence="8">Mo-MPT guanylyltransferase</fullName>
    </alternativeName>
    <alternativeName>
        <fullName evidence="8">Molybdopterin guanylyltransferase</fullName>
    </alternativeName>
    <alternativeName>
        <fullName evidence="8">Molybdopterin-guanine dinucleotide synthase</fullName>
        <shortName evidence="8">MGD synthase</shortName>
    </alternativeName>
</protein>
<dbReference type="KEGG" id="cid:P73_0733"/>
<comment type="catalytic activity">
    <reaction evidence="8">
        <text>Mo-molybdopterin + GTP + H(+) = Mo-molybdopterin guanine dinucleotide + diphosphate</text>
        <dbReference type="Rhea" id="RHEA:34243"/>
        <dbReference type="ChEBI" id="CHEBI:15378"/>
        <dbReference type="ChEBI" id="CHEBI:33019"/>
        <dbReference type="ChEBI" id="CHEBI:37565"/>
        <dbReference type="ChEBI" id="CHEBI:71302"/>
        <dbReference type="ChEBI" id="CHEBI:71310"/>
        <dbReference type="EC" id="2.7.7.77"/>
    </reaction>
</comment>
<dbReference type="CDD" id="cd02503">
    <property type="entry name" value="MobA"/>
    <property type="match status" value="1"/>
</dbReference>
<dbReference type="HAMAP" id="MF_00316">
    <property type="entry name" value="MobA"/>
    <property type="match status" value="1"/>
</dbReference>
<name>A0A0B5DPC9_9RHOB</name>
<comment type="domain">
    <text evidence="8">The N-terminal domain determines nucleotide recognition and specific binding, while the C-terminal domain determines the specific binding to the target protein.</text>
</comment>
<comment type="function">
    <text evidence="8">Transfers a GMP moiety from GTP to Mo-molybdopterin (Mo-MPT) cofactor (Moco or molybdenum cofactor) to form Mo-molybdopterin guanine dinucleotide (Mo-MGD) cofactor.</text>
</comment>
<keyword evidence="7 8" id="KW-0501">Molybdenum cofactor biosynthesis</keyword>
<dbReference type="HOGENOM" id="CLU_055597_5_0_5"/>
<evidence type="ECO:0000313" key="10">
    <source>
        <dbReference type="EMBL" id="AJE45448.1"/>
    </source>
</evidence>
<feature type="binding site" evidence="8">
    <location>
        <position position="101"/>
    </location>
    <ligand>
        <name>Mg(2+)</name>
        <dbReference type="ChEBI" id="CHEBI:18420"/>
    </ligand>
</feature>
<evidence type="ECO:0000256" key="1">
    <source>
        <dbReference type="ARBA" id="ARBA00022490"/>
    </source>
</evidence>
<dbReference type="OrthoDB" id="9788394at2"/>
<evidence type="ECO:0000256" key="7">
    <source>
        <dbReference type="ARBA" id="ARBA00023150"/>
    </source>
</evidence>
<comment type="cofactor">
    <cofactor evidence="8">
        <name>Mg(2+)</name>
        <dbReference type="ChEBI" id="CHEBI:18420"/>
    </cofactor>
</comment>
<dbReference type="STRING" id="1208324.P73_0733"/>
<dbReference type="GO" id="GO:0005525">
    <property type="term" value="F:GTP binding"/>
    <property type="evidence" value="ECO:0007669"/>
    <property type="project" value="UniProtKB-UniRule"/>
</dbReference>
<evidence type="ECO:0000256" key="6">
    <source>
        <dbReference type="ARBA" id="ARBA00023134"/>
    </source>
</evidence>
<dbReference type="GO" id="GO:0046872">
    <property type="term" value="F:metal ion binding"/>
    <property type="evidence" value="ECO:0007669"/>
    <property type="project" value="UniProtKB-KW"/>
</dbReference>
<feature type="binding site" evidence="8">
    <location>
        <position position="68"/>
    </location>
    <ligand>
        <name>GTP</name>
        <dbReference type="ChEBI" id="CHEBI:37565"/>
    </ligand>
</feature>
<evidence type="ECO:0000313" key="11">
    <source>
        <dbReference type="Proteomes" id="UP000031521"/>
    </source>
</evidence>
<feature type="binding site" evidence="8">
    <location>
        <position position="101"/>
    </location>
    <ligand>
        <name>GTP</name>
        <dbReference type="ChEBI" id="CHEBI:37565"/>
    </ligand>
</feature>
<dbReference type="InterPro" id="IPR025877">
    <property type="entry name" value="MobA-like_NTP_Trfase"/>
</dbReference>
<reference evidence="10 11" key="1">
    <citation type="journal article" date="2014" name="Int. J. Syst. Evol. Microbiol.">
        <title>Celeribacter indicus sp. nov., a polycyclic aromatic hydrocarbon-degrading bacterium from deep-sea sediment and reclassification of Huaishuia halophila as Celeribacter halophilus comb. nov.</title>
        <authorList>
            <person name="Lai Q."/>
            <person name="Cao J."/>
            <person name="Yuan J."/>
            <person name="Li F."/>
            <person name="Shao Z."/>
        </authorList>
    </citation>
    <scope>NUCLEOTIDE SEQUENCE [LARGE SCALE GENOMIC DNA]</scope>
    <source>
        <strain evidence="10">P73</strain>
    </source>
</reference>
<dbReference type="GO" id="GO:0005737">
    <property type="term" value="C:cytoplasm"/>
    <property type="evidence" value="ECO:0007669"/>
    <property type="project" value="UniProtKB-SubCell"/>
</dbReference>
<dbReference type="EC" id="2.7.7.77" evidence="8"/>
<dbReference type="InterPro" id="IPR013482">
    <property type="entry name" value="Molybde_CF_guanTrfase"/>
</dbReference>
<dbReference type="InterPro" id="IPR029044">
    <property type="entry name" value="Nucleotide-diphossugar_trans"/>
</dbReference>
<keyword evidence="4 8" id="KW-0547">Nucleotide-binding</keyword>
<feature type="domain" description="MobA-like NTP transferase" evidence="9">
    <location>
        <begin position="6"/>
        <end position="167"/>
    </location>
</feature>
<feature type="binding site" evidence="8">
    <location>
        <begin position="9"/>
        <end position="11"/>
    </location>
    <ligand>
        <name>GTP</name>
        <dbReference type="ChEBI" id="CHEBI:37565"/>
    </ligand>
</feature>
<proteinExistence type="inferred from homology"/>
<keyword evidence="5 8" id="KW-0460">Magnesium</keyword>
<keyword evidence="6 8" id="KW-0342">GTP-binding</keyword>
<dbReference type="PANTHER" id="PTHR19136">
    <property type="entry name" value="MOLYBDENUM COFACTOR GUANYLYLTRANSFERASE"/>
    <property type="match status" value="1"/>
</dbReference>
<keyword evidence="3 8" id="KW-0479">Metal-binding</keyword>
<gene>
    <name evidence="8" type="primary">mobA</name>
    <name evidence="10" type="ORF">P73_0733</name>
</gene>
<dbReference type="NCBIfam" id="TIGR02665">
    <property type="entry name" value="molyb_mobA"/>
    <property type="match status" value="1"/>
</dbReference>
<keyword evidence="11" id="KW-1185">Reference proteome</keyword>
<feature type="binding site" evidence="8">
    <location>
        <position position="22"/>
    </location>
    <ligand>
        <name>GTP</name>
        <dbReference type="ChEBI" id="CHEBI:37565"/>
    </ligand>
</feature>
<keyword evidence="2 8" id="KW-0808">Transferase</keyword>
<keyword evidence="1 8" id="KW-0963">Cytoplasm</keyword>
<evidence type="ECO:0000256" key="8">
    <source>
        <dbReference type="HAMAP-Rule" id="MF_00316"/>
    </source>
</evidence>
<evidence type="ECO:0000256" key="4">
    <source>
        <dbReference type="ARBA" id="ARBA00022741"/>
    </source>
</evidence>
<dbReference type="SUPFAM" id="SSF53448">
    <property type="entry name" value="Nucleotide-diphospho-sugar transferases"/>
    <property type="match status" value="1"/>
</dbReference>
<comment type="subunit">
    <text evidence="8">Monomer.</text>
</comment>
<dbReference type="PANTHER" id="PTHR19136:SF81">
    <property type="entry name" value="MOLYBDENUM COFACTOR GUANYLYLTRANSFERASE"/>
    <property type="match status" value="1"/>
</dbReference>
<dbReference type="Proteomes" id="UP000031521">
    <property type="component" value="Chromosome"/>
</dbReference>
<sequence length="203" mass="21210">MEQVAGVVLAGGQGRRLGGIDKSLVTLGGVPLVARVLARLAPQCARLAISANGDPARYAAFGCPVLPDADGELQGPLAGVLAGLDWARREGFAALVTAATDTPFLPEDLVARLCAGASRSGLAVAAEEEAGGVLRWHPTFALWPVALRGDLRAALRQDERRMRRFAEGQGAVPVVFASGPVPPFFNINTPEDLAEAERLLAQL</sequence>
<dbReference type="RefSeq" id="WP_043868517.1">
    <property type="nucleotide sequence ID" value="NZ_CP004393.1"/>
</dbReference>
<dbReference type="GO" id="GO:1902758">
    <property type="term" value="P:bis(molybdopterin guanine dinucleotide)molybdenum biosynthetic process"/>
    <property type="evidence" value="ECO:0007669"/>
    <property type="project" value="TreeGrafter"/>
</dbReference>
<comment type="subcellular location">
    <subcellularLocation>
        <location evidence="8">Cytoplasm</location>
    </subcellularLocation>
</comment>
<dbReference type="Gene3D" id="3.90.550.10">
    <property type="entry name" value="Spore Coat Polysaccharide Biosynthesis Protein SpsA, Chain A"/>
    <property type="match status" value="1"/>
</dbReference>
<dbReference type="AlphaFoldDB" id="A0A0B5DPC9"/>
<comment type="caution">
    <text evidence="8">Lacks conserved residue(s) required for the propagation of feature annotation.</text>
</comment>